<comment type="caution">
    <text evidence="1">The sequence shown here is derived from an EMBL/GenBank/DDBJ whole genome shotgun (WGS) entry which is preliminary data.</text>
</comment>
<dbReference type="EMBL" id="VUJU01016307">
    <property type="protein sequence ID" value="KAF0689483.1"/>
    <property type="molecule type" value="Genomic_DNA"/>
</dbReference>
<dbReference type="AlphaFoldDB" id="A0A6G0VJB9"/>
<organism evidence="1 2">
    <name type="scientific">Aphis craccivora</name>
    <name type="common">Cowpea aphid</name>
    <dbReference type="NCBI Taxonomy" id="307492"/>
    <lineage>
        <taxon>Eukaryota</taxon>
        <taxon>Metazoa</taxon>
        <taxon>Ecdysozoa</taxon>
        <taxon>Arthropoda</taxon>
        <taxon>Hexapoda</taxon>
        <taxon>Insecta</taxon>
        <taxon>Pterygota</taxon>
        <taxon>Neoptera</taxon>
        <taxon>Paraneoptera</taxon>
        <taxon>Hemiptera</taxon>
        <taxon>Sternorrhyncha</taxon>
        <taxon>Aphidomorpha</taxon>
        <taxon>Aphidoidea</taxon>
        <taxon>Aphididae</taxon>
        <taxon>Aphidini</taxon>
        <taxon>Aphis</taxon>
        <taxon>Aphis</taxon>
    </lineage>
</organism>
<evidence type="ECO:0000313" key="1">
    <source>
        <dbReference type="EMBL" id="KAF0689483.1"/>
    </source>
</evidence>
<dbReference type="Proteomes" id="UP000478052">
    <property type="component" value="Unassembled WGS sequence"/>
</dbReference>
<sequence>MDEAMIPLGKKQSISPPK</sequence>
<evidence type="ECO:0000313" key="2">
    <source>
        <dbReference type="Proteomes" id="UP000478052"/>
    </source>
</evidence>
<gene>
    <name evidence="1" type="ORF">FWK35_00038792</name>
</gene>
<protein>
    <submittedName>
        <fullName evidence="1">Uncharacterized protein</fullName>
    </submittedName>
</protein>
<reference evidence="1 2" key="1">
    <citation type="submission" date="2019-08" db="EMBL/GenBank/DDBJ databases">
        <title>Whole genome of Aphis craccivora.</title>
        <authorList>
            <person name="Voronova N.V."/>
            <person name="Shulinski R.S."/>
            <person name="Bandarenka Y.V."/>
            <person name="Zhorov D.G."/>
            <person name="Warner D."/>
        </authorList>
    </citation>
    <scope>NUCLEOTIDE SEQUENCE [LARGE SCALE GENOMIC DNA]</scope>
    <source>
        <strain evidence="1">180601</strain>
        <tissue evidence="1">Whole Body</tissue>
    </source>
</reference>
<accession>A0A6G0VJB9</accession>
<proteinExistence type="predicted"/>
<feature type="non-terminal residue" evidence="1">
    <location>
        <position position="18"/>
    </location>
</feature>
<name>A0A6G0VJB9_APHCR</name>
<keyword evidence="2" id="KW-1185">Reference proteome</keyword>